<proteinExistence type="predicted"/>
<evidence type="ECO:0000256" key="1">
    <source>
        <dbReference type="SAM" id="MobiDB-lite"/>
    </source>
</evidence>
<comment type="caution">
    <text evidence="2">The sequence shown here is derived from an EMBL/GenBank/DDBJ whole genome shotgun (WGS) entry which is preliminary data.</text>
</comment>
<gene>
    <name evidence="2" type="ORF">O181_039242</name>
</gene>
<organism evidence="2 3">
    <name type="scientific">Austropuccinia psidii MF-1</name>
    <dbReference type="NCBI Taxonomy" id="1389203"/>
    <lineage>
        <taxon>Eukaryota</taxon>
        <taxon>Fungi</taxon>
        <taxon>Dikarya</taxon>
        <taxon>Basidiomycota</taxon>
        <taxon>Pucciniomycotina</taxon>
        <taxon>Pucciniomycetes</taxon>
        <taxon>Pucciniales</taxon>
        <taxon>Sphaerophragmiaceae</taxon>
        <taxon>Austropuccinia</taxon>
    </lineage>
</organism>
<evidence type="ECO:0000313" key="3">
    <source>
        <dbReference type="Proteomes" id="UP000765509"/>
    </source>
</evidence>
<reference evidence="2" key="1">
    <citation type="submission" date="2021-03" db="EMBL/GenBank/DDBJ databases">
        <title>Draft genome sequence of rust myrtle Austropuccinia psidii MF-1, a brazilian biotype.</title>
        <authorList>
            <person name="Quecine M.C."/>
            <person name="Pachon D.M.R."/>
            <person name="Bonatelli M.L."/>
            <person name="Correr F.H."/>
            <person name="Franceschini L.M."/>
            <person name="Leite T.F."/>
            <person name="Margarido G.R.A."/>
            <person name="Almeida C.A."/>
            <person name="Ferrarezi J.A."/>
            <person name="Labate C.A."/>
        </authorList>
    </citation>
    <scope>NUCLEOTIDE SEQUENCE</scope>
    <source>
        <strain evidence="2">MF-1</strain>
    </source>
</reference>
<evidence type="ECO:0000313" key="2">
    <source>
        <dbReference type="EMBL" id="MBW0499527.1"/>
    </source>
</evidence>
<protein>
    <submittedName>
        <fullName evidence="2">Uncharacterized protein</fullName>
    </submittedName>
</protein>
<feature type="compositionally biased region" description="Acidic residues" evidence="1">
    <location>
        <begin position="82"/>
        <end position="98"/>
    </location>
</feature>
<dbReference type="EMBL" id="AVOT02015311">
    <property type="protein sequence ID" value="MBW0499527.1"/>
    <property type="molecule type" value="Genomic_DNA"/>
</dbReference>
<feature type="compositionally biased region" description="Polar residues" evidence="1">
    <location>
        <begin position="111"/>
        <end position="122"/>
    </location>
</feature>
<feature type="region of interest" description="Disordered" evidence="1">
    <location>
        <begin position="70"/>
        <end position="122"/>
    </location>
</feature>
<accession>A0A9Q3HCQ1</accession>
<keyword evidence="3" id="KW-1185">Reference proteome</keyword>
<dbReference type="AlphaFoldDB" id="A0A9Q3HCQ1"/>
<sequence length="122" mass="13968">MIMRCQENKEACLYFNTSYSIQYWGSIQVLYSILRIIHVRRGLCDPQKKTFTLYWSNCPDVVLKPHLSPINSQVPRSRLGEAEDEEEEDFAEEEESEEAALQGAPEASEALNLSLSNHPFVS</sequence>
<name>A0A9Q3HCQ1_9BASI</name>
<dbReference type="Proteomes" id="UP000765509">
    <property type="component" value="Unassembled WGS sequence"/>
</dbReference>